<accession>A0A0M0G4X9</accession>
<evidence type="ECO:0000313" key="1">
    <source>
        <dbReference type="EMBL" id="KON84471.1"/>
    </source>
</evidence>
<dbReference type="STRING" id="189381.GCA_900166615_01804"/>
<keyword evidence="2" id="KW-1185">Reference proteome</keyword>
<dbReference type="AlphaFoldDB" id="A0A0M0G4X9"/>
<dbReference type="Proteomes" id="UP000037405">
    <property type="component" value="Unassembled WGS sequence"/>
</dbReference>
<evidence type="ECO:0008006" key="3">
    <source>
        <dbReference type="Google" id="ProtNLM"/>
    </source>
</evidence>
<evidence type="ECO:0000313" key="2">
    <source>
        <dbReference type="Proteomes" id="UP000037405"/>
    </source>
</evidence>
<organism evidence="1 2">
    <name type="scientific">Rossellomorea marisflavi</name>
    <dbReference type="NCBI Taxonomy" id="189381"/>
    <lineage>
        <taxon>Bacteria</taxon>
        <taxon>Bacillati</taxon>
        <taxon>Bacillota</taxon>
        <taxon>Bacilli</taxon>
        <taxon>Bacillales</taxon>
        <taxon>Bacillaceae</taxon>
        <taxon>Rossellomorea</taxon>
    </lineage>
</organism>
<comment type="caution">
    <text evidence="1">The sequence shown here is derived from an EMBL/GenBank/DDBJ whole genome shotgun (WGS) entry which is preliminary data.</text>
</comment>
<protein>
    <recommendedName>
        <fullName evidence="3">Beta-carotene 15,15'-monooxygenase</fullName>
    </recommendedName>
</protein>
<proteinExistence type="predicted"/>
<gene>
    <name evidence="1" type="ORF">AF331_10425</name>
</gene>
<dbReference type="EMBL" id="LGUE01000004">
    <property type="protein sequence ID" value="KON84471.1"/>
    <property type="molecule type" value="Genomic_DNA"/>
</dbReference>
<sequence length="336" mass="37889">MVFRRTRMSKWALMLVPVILLSNILLYQSSVQLYLDIHISKAVVFGSLLDLLVVLPALMYAAFKLSKKQLAGIVVFGLVLARFILPEAHFAQYTVLLYAGLAVEVLVVMGELALVILLVKKIPGIRGDMRESGNGLLFSLLPAAIENVKDHFIVRMITSEVLAIYYGLMSWRRKAPVHGGVVTMHQNTSHTAMNLMLIHAIVLESVGLHWWLHDVQPVLSIVLLILNVYGIILFLAEIQIARLHPLEVRDGMIYIGQGLQKRIVFPIENIEHMDWGGKPGEDSLLLMYKDFEEVEPQVVITLKEEAEATLFMGRKVMVREVAIRVDDPNRLKELLV</sequence>
<reference evidence="2" key="1">
    <citation type="submission" date="2015-07" db="EMBL/GenBank/DDBJ databases">
        <title>Fjat-14235 jcm11544.</title>
        <authorList>
            <person name="Liu B."/>
            <person name="Wang J."/>
            <person name="Zhu Y."/>
            <person name="Liu G."/>
            <person name="Chen Q."/>
            <person name="Chen Z."/>
            <person name="Lan J."/>
            <person name="Che J."/>
            <person name="Ge C."/>
            <person name="Shi H."/>
            <person name="Pan Z."/>
            <person name="Liu X."/>
        </authorList>
    </citation>
    <scope>NUCLEOTIDE SEQUENCE [LARGE SCALE GENOMIC DNA]</scope>
    <source>
        <strain evidence="2">JCM 11544</strain>
    </source>
</reference>
<name>A0A0M0G4X9_9BACI</name>
<dbReference type="PATRIC" id="fig|189381.12.peg.2090"/>